<evidence type="ECO:0000313" key="2">
    <source>
        <dbReference type="Proteomes" id="UP001497512"/>
    </source>
</evidence>
<proteinExistence type="predicted"/>
<protein>
    <submittedName>
        <fullName evidence="1">Uncharacterized protein</fullName>
    </submittedName>
</protein>
<name>A0ABP0UIW2_9BRYO</name>
<accession>A0ABP0UIW2</accession>
<dbReference type="Proteomes" id="UP001497512">
    <property type="component" value="Chromosome 4"/>
</dbReference>
<dbReference type="Gene3D" id="1.10.8.270">
    <property type="entry name" value="putative rabgap domain of human tbc1 domain family member 14 like domains"/>
    <property type="match status" value="1"/>
</dbReference>
<keyword evidence="2" id="KW-1185">Reference proteome</keyword>
<evidence type="ECO:0000313" key="1">
    <source>
        <dbReference type="EMBL" id="CAK9222796.1"/>
    </source>
</evidence>
<dbReference type="SUPFAM" id="SSF47923">
    <property type="entry name" value="Ypt/Rab-GAP domain of gyp1p"/>
    <property type="match status" value="1"/>
</dbReference>
<gene>
    <name evidence="1" type="ORF">CSSPTR1EN2_LOCUS16415</name>
</gene>
<reference evidence="1" key="1">
    <citation type="submission" date="2024-02" db="EMBL/GenBank/DDBJ databases">
        <authorList>
            <consortium name="ELIXIR-Norway"/>
            <consortium name="Elixir Norway"/>
        </authorList>
    </citation>
    <scope>NUCLEOTIDE SEQUENCE</scope>
</reference>
<dbReference type="EMBL" id="OZ019896">
    <property type="protein sequence ID" value="CAK9222796.1"/>
    <property type="molecule type" value="Genomic_DNA"/>
</dbReference>
<dbReference type="InterPro" id="IPR035969">
    <property type="entry name" value="Rab-GAP_TBC_sf"/>
</dbReference>
<organism evidence="1 2">
    <name type="scientific">Sphagnum troendelagicum</name>
    <dbReference type="NCBI Taxonomy" id="128251"/>
    <lineage>
        <taxon>Eukaryota</taxon>
        <taxon>Viridiplantae</taxon>
        <taxon>Streptophyta</taxon>
        <taxon>Embryophyta</taxon>
        <taxon>Bryophyta</taxon>
        <taxon>Sphagnophytina</taxon>
        <taxon>Sphagnopsida</taxon>
        <taxon>Sphagnales</taxon>
        <taxon>Sphagnaceae</taxon>
        <taxon>Sphagnum</taxon>
    </lineage>
</organism>
<sequence length="108" mass="11799">MAMYSGRATDAARLARFRKTLAASAIDIGDEPRTHLRFHSSCRSMSSPHYHAKLSFGRAICHPASGYVQGVNDLATPLLVVFLSEHLEGDLDSWVLTTLSPEITDQVG</sequence>